<evidence type="ECO:0000256" key="3">
    <source>
        <dbReference type="PROSITE-ProRule" id="PRU00464"/>
    </source>
</evidence>
<organism evidence="5 6">
    <name type="scientific">Vulgatibacter incomptus</name>
    <dbReference type="NCBI Taxonomy" id="1391653"/>
    <lineage>
        <taxon>Bacteria</taxon>
        <taxon>Pseudomonadati</taxon>
        <taxon>Myxococcota</taxon>
        <taxon>Myxococcia</taxon>
        <taxon>Myxococcales</taxon>
        <taxon>Cystobacterineae</taxon>
        <taxon>Vulgatibacteraceae</taxon>
        <taxon>Vulgatibacter</taxon>
    </lineage>
</organism>
<sequence>MASLFTRIIRGELPGRFVWKDDRCVAFLTIAPLAPGHTLVVPRDEIDHWIDLPQDLATHLTEVAQAVGKGIQQAFQPVKVGMMIAGLEVPHVHLHLVPIRTLQDMNFANQDRNPNPADLDAAAERLRSTLRSLGYKQVSD</sequence>
<dbReference type="PATRIC" id="fig|1391653.3.peg.3003"/>
<feature type="short sequence motif" description="Histidine triad motif" evidence="2 3">
    <location>
        <begin position="91"/>
        <end position="95"/>
    </location>
</feature>
<dbReference type="KEGG" id="vin:AKJ08_2884"/>
<dbReference type="SUPFAM" id="SSF54197">
    <property type="entry name" value="HIT-like"/>
    <property type="match status" value="1"/>
</dbReference>
<dbReference type="OrthoDB" id="9784774at2"/>
<dbReference type="InterPro" id="IPR011146">
    <property type="entry name" value="HIT-like"/>
</dbReference>
<dbReference type="PRINTS" id="PR00332">
    <property type="entry name" value="HISTRIAD"/>
</dbReference>
<dbReference type="PANTHER" id="PTHR46648:SF1">
    <property type="entry name" value="ADENOSINE 5'-MONOPHOSPHORAMIDASE HNT1"/>
    <property type="match status" value="1"/>
</dbReference>
<dbReference type="GO" id="GO:0009117">
    <property type="term" value="P:nucleotide metabolic process"/>
    <property type="evidence" value="ECO:0007669"/>
    <property type="project" value="TreeGrafter"/>
</dbReference>
<name>A0A0K1PG64_9BACT</name>
<dbReference type="Pfam" id="PF01230">
    <property type="entry name" value="HIT"/>
    <property type="match status" value="1"/>
</dbReference>
<protein>
    <submittedName>
        <fullName evidence="5">HIT family protein</fullName>
    </submittedName>
</protein>
<dbReference type="InterPro" id="IPR001310">
    <property type="entry name" value="Histidine_triad_HIT"/>
</dbReference>
<dbReference type="PANTHER" id="PTHR46648">
    <property type="entry name" value="HIT FAMILY PROTEIN 1"/>
    <property type="match status" value="1"/>
</dbReference>
<feature type="domain" description="HIT" evidence="4">
    <location>
        <begin position="4"/>
        <end position="107"/>
    </location>
</feature>
<feature type="active site" description="Tele-AMP-histidine intermediate" evidence="1">
    <location>
        <position position="93"/>
    </location>
</feature>
<evidence type="ECO:0000256" key="1">
    <source>
        <dbReference type="PIRSR" id="PIRSR601310-1"/>
    </source>
</evidence>
<evidence type="ECO:0000313" key="5">
    <source>
        <dbReference type="EMBL" id="AKU92497.1"/>
    </source>
</evidence>
<reference evidence="5 6" key="1">
    <citation type="submission" date="2015-08" db="EMBL/GenBank/DDBJ databases">
        <authorList>
            <person name="Babu N.S."/>
            <person name="Beckwith C.J."/>
            <person name="Beseler K.G."/>
            <person name="Brison A."/>
            <person name="Carone J.V."/>
            <person name="Caskin T.P."/>
            <person name="Diamond M."/>
            <person name="Durham M.E."/>
            <person name="Foxe J.M."/>
            <person name="Go M."/>
            <person name="Henderson B.A."/>
            <person name="Jones I.B."/>
            <person name="McGettigan J.A."/>
            <person name="Micheletti S.J."/>
            <person name="Nasrallah M.E."/>
            <person name="Ortiz D."/>
            <person name="Piller C.R."/>
            <person name="Privatt S.R."/>
            <person name="Schneider S.L."/>
            <person name="Sharp S."/>
            <person name="Smith T.C."/>
            <person name="Stanton J.D."/>
            <person name="Ullery H.E."/>
            <person name="Wilson R.J."/>
            <person name="Serrano M.G."/>
            <person name="Buck G."/>
            <person name="Lee V."/>
            <person name="Wang Y."/>
            <person name="Carvalho R."/>
            <person name="Voegtly L."/>
            <person name="Shi R."/>
            <person name="Duckworth R."/>
            <person name="Johnson A."/>
            <person name="Loviza R."/>
            <person name="Walstead R."/>
            <person name="Shah Z."/>
            <person name="Kiflezghi M."/>
            <person name="Wade K."/>
            <person name="Ball S.L."/>
            <person name="Bradley K.W."/>
            <person name="Asai D.J."/>
            <person name="Bowman C.A."/>
            <person name="Russell D.A."/>
            <person name="Pope W.H."/>
            <person name="Jacobs-Sera D."/>
            <person name="Hendrix R.W."/>
            <person name="Hatfull G.F."/>
        </authorList>
    </citation>
    <scope>NUCLEOTIDE SEQUENCE [LARGE SCALE GENOMIC DNA]</scope>
    <source>
        <strain evidence="5 6">DSM 27710</strain>
    </source>
</reference>
<dbReference type="InterPro" id="IPR036265">
    <property type="entry name" value="HIT-like_sf"/>
</dbReference>
<accession>A0A0K1PG64</accession>
<dbReference type="Gene3D" id="3.30.428.10">
    <property type="entry name" value="HIT-like"/>
    <property type="match status" value="1"/>
</dbReference>
<dbReference type="PROSITE" id="PS51084">
    <property type="entry name" value="HIT_2"/>
    <property type="match status" value="1"/>
</dbReference>
<evidence type="ECO:0000259" key="4">
    <source>
        <dbReference type="PROSITE" id="PS51084"/>
    </source>
</evidence>
<dbReference type="EMBL" id="CP012332">
    <property type="protein sequence ID" value="AKU92497.1"/>
    <property type="molecule type" value="Genomic_DNA"/>
</dbReference>
<dbReference type="GO" id="GO:0003824">
    <property type="term" value="F:catalytic activity"/>
    <property type="evidence" value="ECO:0007669"/>
    <property type="project" value="InterPro"/>
</dbReference>
<keyword evidence="6" id="KW-1185">Reference proteome</keyword>
<dbReference type="STRING" id="1391653.AKJ08_2884"/>
<dbReference type="Proteomes" id="UP000055590">
    <property type="component" value="Chromosome"/>
</dbReference>
<evidence type="ECO:0000313" key="6">
    <source>
        <dbReference type="Proteomes" id="UP000055590"/>
    </source>
</evidence>
<gene>
    <name evidence="5" type="ORF">AKJ08_2884</name>
</gene>
<proteinExistence type="predicted"/>
<dbReference type="RefSeq" id="WP_050726660.1">
    <property type="nucleotide sequence ID" value="NZ_CP012332.1"/>
</dbReference>
<evidence type="ECO:0000256" key="2">
    <source>
        <dbReference type="PIRSR" id="PIRSR601310-3"/>
    </source>
</evidence>
<dbReference type="AlphaFoldDB" id="A0A0K1PG64"/>